<evidence type="ECO:0000313" key="9">
    <source>
        <dbReference type="Proteomes" id="UP000059188"/>
    </source>
</evidence>
<proteinExistence type="inferred from homology"/>
<keyword evidence="8" id="KW-0456">Lyase</keyword>
<evidence type="ECO:0000256" key="4">
    <source>
        <dbReference type="ARBA" id="ARBA00012041"/>
    </source>
</evidence>
<dbReference type="Proteomes" id="UP000059188">
    <property type="component" value="Unassembled WGS sequence"/>
</dbReference>
<evidence type="ECO:0000256" key="6">
    <source>
        <dbReference type="ARBA" id="ARBA00047490"/>
    </source>
</evidence>
<comment type="similarity">
    <text evidence="3">Belongs to the cysteine synthase/cystathionine beta-synthase family.</text>
</comment>
<gene>
    <name evidence="8" type="ORF">RSOLAG1IB_05130</name>
</gene>
<name>A0A0B7FZH5_THACB</name>
<evidence type="ECO:0000256" key="1">
    <source>
        <dbReference type="ARBA" id="ARBA00001933"/>
    </source>
</evidence>
<dbReference type="STRING" id="1108050.A0A0B7FZH5"/>
<evidence type="ECO:0000256" key="2">
    <source>
        <dbReference type="ARBA" id="ARBA00005003"/>
    </source>
</evidence>
<dbReference type="EMBL" id="LN679107">
    <property type="protein sequence ID" value="CEL63090.1"/>
    <property type="molecule type" value="Genomic_DNA"/>
</dbReference>
<accession>A0A0B7FZH5</accession>
<dbReference type="InterPro" id="IPR050214">
    <property type="entry name" value="Cys_Synth/Cystath_Beta-Synth"/>
</dbReference>
<dbReference type="CDD" id="cd01561">
    <property type="entry name" value="CBS_like"/>
    <property type="match status" value="1"/>
</dbReference>
<dbReference type="InterPro" id="IPR036052">
    <property type="entry name" value="TrpB-like_PALP_sf"/>
</dbReference>
<feature type="domain" description="Tryptophan synthase beta chain-like PALP" evidence="7">
    <location>
        <begin position="20"/>
        <end position="328"/>
    </location>
</feature>
<sequence>MAPATSNATRPLVLDNACEGVGYTPLCRLDRLAKAHGIKSNLFGKVEFMSIGGSVKDRIAKRMVEQAEKDGVLIPGKSVVIEPTSGNTGIGLALACAIHGYPLIITLPEKMSLEKEVTMRALGAEIIRTPTAAASSSPLSNLGVAKRLKDAIPNAVILNQYANPNNPLAHELSTGPEIIAAIESLPGNQRVDVFVAGAGTGGTISGTAQALKRYNKDCRVVGVDPRGSILALPESLNKLEEGEDLAYQVEGIGYDFVPEVLSREPGLIDHWVKVQDEAAFKTVREVMRMEALLIGGSSGSAVAGALQWLKASPERDVEGKNVIIMLPDGLRNYMSKPWFANELLGREIGAELSPDVTTRIHKVLADNHKYSLSANEDASVNGKIEEAVSALAETMKGVTVGTRGVNGVGKAAA</sequence>
<comment type="pathway">
    <text evidence="2">Amino-acid biosynthesis; L-cysteine biosynthesis; L-cysteine from L-homocysteine and L-serine: step 1/2.</text>
</comment>
<dbReference type="SUPFAM" id="SSF53686">
    <property type="entry name" value="Tryptophan synthase beta subunit-like PLP-dependent enzymes"/>
    <property type="match status" value="1"/>
</dbReference>
<dbReference type="FunFam" id="3.40.50.1100:FF:000118">
    <property type="entry name" value="Related to CYS4-cystathionine beta-synthase"/>
    <property type="match status" value="1"/>
</dbReference>
<dbReference type="OrthoDB" id="10259545at2759"/>
<dbReference type="GO" id="GO:0004122">
    <property type="term" value="F:cystathionine beta-synthase activity"/>
    <property type="evidence" value="ECO:0007669"/>
    <property type="project" value="UniProtKB-EC"/>
</dbReference>
<evidence type="ECO:0000313" key="8">
    <source>
        <dbReference type="EMBL" id="CEL63090.1"/>
    </source>
</evidence>
<evidence type="ECO:0000259" key="7">
    <source>
        <dbReference type="Pfam" id="PF00291"/>
    </source>
</evidence>
<dbReference type="PANTHER" id="PTHR10314">
    <property type="entry name" value="CYSTATHIONINE BETA-SYNTHASE"/>
    <property type="match status" value="1"/>
</dbReference>
<dbReference type="Pfam" id="PF00291">
    <property type="entry name" value="PALP"/>
    <property type="match status" value="1"/>
</dbReference>
<reference evidence="8 9" key="1">
    <citation type="submission" date="2014-11" db="EMBL/GenBank/DDBJ databases">
        <authorList>
            <person name="Wibberg Daniel"/>
        </authorList>
    </citation>
    <scope>NUCLEOTIDE SEQUENCE [LARGE SCALE GENOMIC DNA]</scope>
    <source>
        <strain evidence="8">Rhizoctonia solani AG1-IB 7/3/14</strain>
    </source>
</reference>
<comment type="cofactor">
    <cofactor evidence="1">
        <name>pyridoxal 5'-phosphate</name>
        <dbReference type="ChEBI" id="CHEBI:597326"/>
    </cofactor>
</comment>
<keyword evidence="9" id="KW-1185">Reference proteome</keyword>
<dbReference type="AlphaFoldDB" id="A0A0B7FZH5"/>
<evidence type="ECO:0000256" key="3">
    <source>
        <dbReference type="ARBA" id="ARBA00007103"/>
    </source>
</evidence>
<dbReference type="EC" id="4.2.1.22" evidence="4"/>
<protein>
    <recommendedName>
        <fullName evidence="4">cystathionine beta-synthase</fullName>
        <ecNumber evidence="4">4.2.1.22</ecNumber>
    </recommendedName>
</protein>
<dbReference type="InterPro" id="IPR001926">
    <property type="entry name" value="TrpB-like_PALP"/>
</dbReference>
<evidence type="ECO:0000256" key="5">
    <source>
        <dbReference type="ARBA" id="ARBA00022898"/>
    </source>
</evidence>
<organism evidence="8 9">
    <name type="scientific">Thanatephorus cucumeris (strain AG1-IB / isolate 7/3/14)</name>
    <name type="common">Lettuce bottom rot fungus</name>
    <name type="synonym">Rhizoctonia solani</name>
    <dbReference type="NCBI Taxonomy" id="1108050"/>
    <lineage>
        <taxon>Eukaryota</taxon>
        <taxon>Fungi</taxon>
        <taxon>Dikarya</taxon>
        <taxon>Basidiomycota</taxon>
        <taxon>Agaricomycotina</taxon>
        <taxon>Agaricomycetes</taxon>
        <taxon>Cantharellales</taxon>
        <taxon>Ceratobasidiaceae</taxon>
        <taxon>Rhizoctonia</taxon>
        <taxon>Rhizoctonia solani AG-1</taxon>
    </lineage>
</organism>
<dbReference type="GO" id="GO:0006534">
    <property type="term" value="P:cysteine metabolic process"/>
    <property type="evidence" value="ECO:0007669"/>
    <property type="project" value="UniProtKB-ARBA"/>
</dbReference>
<comment type="catalytic activity">
    <reaction evidence="6">
        <text>L-homocysteine + L-serine = L,L-cystathionine + H2O</text>
        <dbReference type="Rhea" id="RHEA:10112"/>
        <dbReference type="ChEBI" id="CHEBI:15377"/>
        <dbReference type="ChEBI" id="CHEBI:33384"/>
        <dbReference type="ChEBI" id="CHEBI:58161"/>
        <dbReference type="ChEBI" id="CHEBI:58199"/>
        <dbReference type="EC" id="4.2.1.22"/>
    </reaction>
</comment>
<dbReference type="FunFam" id="3.40.50.1100:FF:000003">
    <property type="entry name" value="Cystathionine beta-synthase"/>
    <property type="match status" value="1"/>
</dbReference>
<keyword evidence="5" id="KW-0663">Pyridoxal phosphate</keyword>
<dbReference type="GO" id="GO:0044272">
    <property type="term" value="P:sulfur compound biosynthetic process"/>
    <property type="evidence" value="ECO:0007669"/>
    <property type="project" value="UniProtKB-ARBA"/>
</dbReference>
<dbReference type="GO" id="GO:0009069">
    <property type="term" value="P:serine family amino acid metabolic process"/>
    <property type="evidence" value="ECO:0007669"/>
    <property type="project" value="UniProtKB-ARBA"/>
</dbReference>
<dbReference type="Gene3D" id="3.40.50.1100">
    <property type="match status" value="2"/>
</dbReference>